<evidence type="ECO:0000313" key="1">
    <source>
        <dbReference type="EMBL" id="KAK3698997.1"/>
    </source>
</evidence>
<gene>
    <name evidence="1" type="ORF">LTR37_016688</name>
</gene>
<dbReference type="EMBL" id="JAUTXU010000203">
    <property type="protein sequence ID" value="KAK3698997.1"/>
    <property type="molecule type" value="Genomic_DNA"/>
</dbReference>
<reference evidence="1" key="1">
    <citation type="submission" date="2023-07" db="EMBL/GenBank/DDBJ databases">
        <title>Black Yeasts Isolated from many extreme environments.</title>
        <authorList>
            <person name="Coleine C."/>
            <person name="Stajich J.E."/>
            <person name="Selbmann L."/>
        </authorList>
    </citation>
    <scope>NUCLEOTIDE SEQUENCE</scope>
    <source>
        <strain evidence="1">CCFEE 5714</strain>
    </source>
</reference>
<proteinExistence type="predicted"/>
<dbReference type="Proteomes" id="UP001281147">
    <property type="component" value="Unassembled WGS sequence"/>
</dbReference>
<accession>A0ACC3MNP4</accession>
<comment type="caution">
    <text evidence="1">The sequence shown here is derived from an EMBL/GenBank/DDBJ whole genome shotgun (WGS) entry which is preliminary data.</text>
</comment>
<evidence type="ECO:0000313" key="2">
    <source>
        <dbReference type="Proteomes" id="UP001281147"/>
    </source>
</evidence>
<organism evidence="1 2">
    <name type="scientific">Vermiconidia calcicola</name>
    <dbReference type="NCBI Taxonomy" id="1690605"/>
    <lineage>
        <taxon>Eukaryota</taxon>
        <taxon>Fungi</taxon>
        <taxon>Dikarya</taxon>
        <taxon>Ascomycota</taxon>
        <taxon>Pezizomycotina</taxon>
        <taxon>Dothideomycetes</taxon>
        <taxon>Dothideomycetidae</taxon>
        <taxon>Mycosphaerellales</taxon>
        <taxon>Extremaceae</taxon>
        <taxon>Vermiconidia</taxon>
    </lineage>
</organism>
<name>A0ACC3MNP4_9PEZI</name>
<protein>
    <submittedName>
        <fullName evidence="1">Uncharacterized protein</fullName>
    </submittedName>
</protein>
<keyword evidence="2" id="KW-1185">Reference proteome</keyword>
<sequence>MPLQFDEIVAQEKSVTLPHFTSDDAFALGISIRTRLRDVSEQPAVVNITLANNRQELFHATSRPGTVPENDNWVRRKQNTVLRFGFSSWAAHNMFDKGDEVKFKDRFQLGETAGEYAIHGGGVPIRVKGVEGPIAAIVVSGLAQEQDHQIIVECLQDFLTSLEGEQSGV</sequence>